<dbReference type="AlphaFoldDB" id="A0A084VGX5"/>
<organism evidence="2">
    <name type="scientific">Anopheles sinensis</name>
    <name type="common">Mosquito</name>
    <dbReference type="NCBI Taxonomy" id="74873"/>
    <lineage>
        <taxon>Eukaryota</taxon>
        <taxon>Metazoa</taxon>
        <taxon>Ecdysozoa</taxon>
        <taxon>Arthropoda</taxon>
        <taxon>Hexapoda</taxon>
        <taxon>Insecta</taxon>
        <taxon>Pterygota</taxon>
        <taxon>Neoptera</taxon>
        <taxon>Endopterygota</taxon>
        <taxon>Diptera</taxon>
        <taxon>Nematocera</taxon>
        <taxon>Culicoidea</taxon>
        <taxon>Culicidae</taxon>
        <taxon>Anophelinae</taxon>
        <taxon>Anopheles</taxon>
    </lineage>
</organism>
<name>A0A084VGX5_ANOSI</name>
<protein>
    <submittedName>
        <fullName evidence="2 3">Polynucleotide phosphorylase</fullName>
    </submittedName>
</protein>
<dbReference type="EMBL" id="KE524840">
    <property type="protein sequence ID" value="KFB37219.1"/>
    <property type="molecule type" value="Genomic_DNA"/>
</dbReference>
<evidence type="ECO:0000313" key="4">
    <source>
        <dbReference type="Proteomes" id="UP000030765"/>
    </source>
</evidence>
<feature type="compositionally biased region" description="Low complexity" evidence="1">
    <location>
        <begin position="8"/>
        <end position="18"/>
    </location>
</feature>
<evidence type="ECO:0000313" key="2">
    <source>
        <dbReference type="EMBL" id="KFB37219.1"/>
    </source>
</evidence>
<dbReference type="VEuPathDB" id="VectorBase:ASIC004432"/>
<sequence length="65" mass="6949">MSKRTSQSGSSVVVVGVGKPSTRWGETTALNSPTRRELEQQTATRHMAPTPTSDGPGTRAMVSKY</sequence>
<reference evidence="3" key="2">
    <citation type="submission" date="2020-05" db="UniProtKB">
        <authorList>
            <consortium name="EnsemblMetazoa"/>
        </authorList>
    </citation>
    <scope>IDENTIFICATION</scope>
</reference>
<feature type="region of interest" description="Disordered" evidence="1">
    <location>
        <begin position="1"/>
        <end position="65"/>
    </location>
</feature>
<dbReference type="EMBL" id="ATLV01013109">
    <property type="status" value="NOT_ANNOTATED_CDS"/>
    <property type="molecule type" value="Genomic_DNA"/>
</dbReference>
<proteinExistence type="predicted"/>
<evidence type="ECO:0000256" key="1">
    <source>
        <dbReference type="SAM" id="MobiDB-lite"/>
    </source>
</evidence>
<dbReference type="EnsemblMetazoa" id="ASIC004432-RA">
    <property type="protein sequence ID" value="ASIC004432-PA"/>
    <property type="gene ID" value="ASIC004432"/>
</dbReference>
<accession>A0A084VGX5</accession>
<dbReference type="Proteomes" id="UP000030765">
    <property type="component" value="Unassembled WGS sequence"/>
</dbReference>
<gene>
    <name evidence="2" type="ORF">ZHAS_00004432</name>
</gene>
<keyword evidence="4" id="KW-1185">Reference proteome</keyword>
<evidence type="ECO:0000313" key="3">
    <source>
        <dbReference type="EnsemblMetazoa" id="ASIC004432-PA"/>
    </source>
</evidence>
<feature type="compositionally biased region" description="Polar residues" evidence="1">
    <location>
        <begin position="24"/>
        <end position="33"/>
    </location>
</feature>
<reference evidence="2 4" key="1">
    <citation type="journal article" date="2014" name="BMC Genomics">
        <title>Genome sequence of Anopheles sinensis provides insight into genetics basis of mosquito competence for malaria parasites.</title>
        <authorList>
            <person name="Zhou D."/>
            <person name="Zhang D."/>
            <person name="Ding G."/>
            <person name="Shi L."/>
            <person name="Hou Q."/>
            <person name="Ye Y."/>
            <person name="Xu Y."/>
            <person name="Zhou H."/>
            <person name="Xiong C."/>
            <person name="Li S."/>
            <person name="Yu J."/>
            <person name="Hong S."/>
            <person name="Yu X."/>
            <person name="Zou P."/>
            <person name="Chen C."/>
            <person name="Chang X."/>
            <person name="Wang W."/>
            <person name="Lv Y."/>
            <person name="Sun Y."/>
            <person name="Ma L."/>
            <person name="Shen B."/>
            <person name="Zhu C."/>
        </authorList>
    </citation>
    <scope>NUCLEOTIDE SEQUENCE [LARGE SCALE GENOMIC DNA]</scope>
</reference>
<feature type="compositionally biased region" description="Polar residues" evidence="1">
    <location>
        <begin position="40"/>
        <end position="55"/>
    </location>
</feature>